<dbReference type="Gene3D" id="2.60.40.2700">
    <property type="match status" value="2"/>
</dbReference>
<feature type="region of interest" description="Disordered" evidence="1">
    <location>
        <begin position="26"/>
        <end position="45"/>
    </location>
</feature>
<organism evidence="3 4">
    <name type="scientific">Nocardioides soli</name>
    <dbReference type="NCBI Taxonomy" id="1036020"/>
    <lineage>
        <taxon>Bacteria</taxon>
        <taxon>Bacillati</taxon>
        <taxon>Actinomycetota</taxon>
        <taxon>Actinomycetes</taxon>
        <taxon>Propionibacteriales</taxon>
        <taxon>Nocardioidaceae</taxon>
        <taxon>Nocardioides</taxon>
    </lineage>
</organism>
<protein>
    <recommendedName>
        <fullName evidence="5">Bacterial Ig-like domain-containing protein</fullName>
    </recommendedName>
</protein>
<evidence type="ECO:0000313" key="4">
    <source>
        <dbReference type="Proteomes" id="UP000589626"/>
    </source>
</evidence>
<sequence length="499" mass="50951">MTHRLVPGGLAALALLLAAPTAATGATHPTIDPGGGDPTPDDTSPPVIAVDRPVGDVDGWHRDPVDLGIRVADNHTGDLGVREVSYTMSGATVGTNTQTYTNAREVTVPLRIAAEGSTKIEIRAEDRTGLVTTRTEWVGVDTTSPSVSIDSPVDGSTVRVGERVPVTFSCGDATSWITDCAGSTAVGGLLDTSSAGQRMVSVVAKDVVGRTTMRDATVNVVTDAPTIGISSQPVIVGTPRIGERLEARHGEFTPLSSVIYRWYRNGVLIPGGAGSYYTVSAADAGAMLHVVVTATAAGYEDGVFAAPAVGPIPAQEPGGGSGGPGGVGDQAVRATSTGAVTGVARIGRTLTATAPTWSVAGATTSRQWLRSGTPIPGATGTTYRLGALDRGARISVRFTGQASGRPSGTVDTAATKPVGKAAAKLRARLVGGKVKVRVTAPGVIAQGKITVRAAGQRVTAKLKKGRATLRLRPVPRTAKVTVVYRGSSLVAKAKAPVRR</sequence>
<keyword evidence="2" id="KW-0732">Signal</keyword>
<feature type="chain" id="PRO_5030676215" description="Bacterial Ig-like domain-containing protein" evidence="2">
    <location>
        <begin position="26"/>
        <end position="499"/>
    </location>
</feature>
<gene>
    <name evidence="3" type="ORF">FHU40_000713</name>
</gene>
<evidence type="ECO:0000256" key="2">
    <source>
        <dbReference type="SAM" id="SignalP"/>
    </source>
</evidence>
<evidence type="ECO:0008006" key="5">
    <source>
        <dbReference type="Google" id="ProtNLM"/>
    </source>
</evidence>
<comment type="caution">
    <text evidence="3">The sequence shown here is derived from an EMBL/GenBank/DDBJ whole genome shotgun (WGS) entry which is preliminary data.</text>
</comment>
<evidence type="ECO:0000313" key="3">
    <source>
        <dbReference type="EMBL" id="MBB3040912.1"/>
    </source>
</evidence>
<evidence type="ECO:0000256" key="1">
    <source>
        <dbReference type="SAM" id="MobiDB-lite"/>
    </source>
</evidence>
<dbReference type="EMBL" id="JACHWR010000001">
    <property type="protein sequence ID" value="MBB3040912.1"/>
    <property type="molecule type" value="Genomic_DNA"/>
</dbReference>
<reference evidence="3 4" key="1">
    <citation type="submission" date="2020-08" db="EMBL/GenBank/DDBJ databases">
        <title>Sequencing the genomes of 1000 actinobacteria strains.</title>
        <authorList>
            <person name="Klenk H.-P."/>
        </authorList>
    </citation>
    <scope>NUCLEOTIDE SEQUENCE [LARGE SCALE GENOMIC DNA]</scope>
    <source>
        <strain evidence="3 4">DSM 105498</strain>
    </source>
</reference>
<name>A0A7W4VSC7_9ACTN</name>
<keyword evidence="4" id="KW-1185">Reference proteome</keyword>
<proteinExistence type="predicted"/>
<dbReference type="Proteomes" id="UP000589626">
    <property type="component" value="Unassembled WGS sequence"/>
</dbReference>
<accession>A0A7W4VSC7</accession>
<feature type="signal peptide" evidence="2">
    <location>
        <begin position="1"/>
        <end position="25"/>
    </location>
</feature>
<dbReference type="AlphaFoldDB" id="A0A7W4VSC7"/>
<dbReference type="RefSeq" id="WP_183590885.1">
    <property type="nucleotide sequence ID" value="NZ_JACHWR010000001.1"/>
</dbReference>